<proteinExistence type="predicted"/>
<keyword evidence="1" id="KW-0677">Repeat</keyword>
<dbReference type="InterPro" id="IPR006530">
    <property type="entry name" value="YD"/>
</dbReference>
<dbReference type="InterPro" id="IPR050708">
    <property type="entry name" value="T6SS_VgrG/RHS"/>
</dbReference>
<protein>
    <recommendedName>
        <fullName evidence="8">Type IV secretion protein Rhs</fullName>
    </recommendedName>
</protein>
<evidence type="ECO:0000259" key="4">
    <source>
        <dbReference type="Pfam" id="PF21725"/>
    </source>
</evidence>
<feature type="compositionally biased region" description="Polar residues" evidence="2">
    <location>
        <begin position="697"/>
        <end position="706"/>
    </location>
</feature>
<evidence type="ECO:0000259" key="5">
    <source>
        <dbReference type="Pfam" id="PF25023"/>
    </source>
</evidence>
<reference evidence="7" key="1">
    <citation type="journal article" date="2019" name="Int. J. Syst. Evol. Microbiol.">
        <title>The Global Catalogue of Microorganisms (GCM) 10K type strain sequencing project: providing services to taxonomists for standard genome sequencing and annotation.</title>
        <authorList>
            <consortium name="The Broad Institute Genomics Platform"/>
            <consortium name="The Broad Institute Genome Sequencing Center for Infectious Disease"/>
            <person name="Wu L."/>
            <person name="Ma J."/>
        </authorList>
    </citation>
    <scope>NUCLEOTIDE SEQUENCE [LARGE SCALE GENOMIC DNA]</scope>
    <source>
        <strain evidence="7">CGMCC 4.7178</strain>
    </source>
</reference>
<organism evidence="6 7">
    <name type="scientific">Streptomyces daqingensis</name>
    <dbReference type="NCBI Taxonomy" id="1472640"/>
    <lineage>
        <taxon>Bacteria</taxon>
        <taxon>Bacillati</taxon>
        <taxon>Actinomycetota</taxon>
        <taxon>Actinomycetes</taxon>
        <taxon>Kitasatosporales</taxon>
        <taxon>Streptomycetaceae</taxon>
        <taxon>Streptomyces</taxon>
    </lineage>
</organism>
<feature type="domain" description="Teneurin-like YD-shell" evidence="5">
    <location>
        <begin position="1113"/>
        <end position="1418"/>
    </location>
</feature>
<dbReference type="Pfam" id="PF21725">
    <property type="entry name" value="T7SS_signal"/>
    <property type="match status" value="1"/>
</dbReference>
<name>A0ABQ2LWC3_9ACTN</name>
<comment type="caution">
    <text evidence="6">The sequence shown here is derived from an EMBL/GenBank/DDBJ whole genome shotgun (WGS) entry which is preliminary data.</text>
</comment>
<sequence>MGLGEAFDNPLGAVKSGLEKVGDGVEWAGGKAADGLDEIGLEGAAEGVRDAGEWTADKLGADVAERQLGETEDPKEIIHGDVGKLTERAEHLRDFYKAFDKLGTGLKRLDVHGWEGEAGEAFRSEFEPQPKFWIKAADACESAGKQIVQYASTVEWAQGEAKEAVALYKKSKAASDKAVDDYNAKADAWNRKNESGQDPGPKPPPFEDPGKAGLDRAQHMVREARSQRDDAARRAKDAMRGLVEQAPELPGAWETVKMAGRDMFEGMALNGMHIAGGALKGVSEMAGLARMLNPMDPYNMTHPGQYVQNMNGVLTGLASTAAHPERLVGMVKNQNWRDPGEAAGKLLVDLAGGKGAGGAAKGGLKGALKHGIKEGAEQGARKTLKERLSDLRRQFNCKVLRNEPVDMATGRMVLQETDAALPGSFPLALTRTFESAYRLGGWFGPAWASTLDERLEVDAEGVVYVSADGSARPYPHPAPGVPVLPEEGLPWPLDRRVDGSYTLTDPVSGVTRTFAAPEGAAPGGDGVARIAALGEETGGWASFEWDDETGAPHSVTHSGGYELKFQCQGGRIRALSLAGGAPDGTDQQLKSYGYDEAGHLTSVSDSTGATLRYGVDERGRIVSWTDSNDRSFSYTYDDDDRCVFHTGEAGHLRTTFEYGLPSETPGHTTTRVTDSLGHTKHYLVDGKLRIAAETDANGGSTHTTYDAQHRPLTVTDPNGGTVRYTYDGVGRPLRAVLPDGGVITVEYDEHGRPVRRTDADGAEWRFARDERGLLTAVTDPAGSTTAYGYDARGHLASVTDPLGATSTVRCDRAGLPLQIAAPPTASGMGGPGGGATTYVRDAFGRPVTVTDPAGAVTRLEWTPEGRLVRRVDPGGEVHTWTYDGEGNCLTHTDPAGGETRYEYTHFDLRTAQTGPDGVRHTFAYDTELRLVQVANPQGLTWSYTYDPAGRLISETDFDDRTMQYGHDAGGGLAFRTNPAGQTISFSRDAMGRVTRKNADGDATDYSYDAAGRLISAHGPGVDLLCRRDKLGRVKDEAVNGRVLTHDYDALGRRTRRVTPAGTVTEYTYDAAGNRTSLTTNGHTLTFDHDESGRETSRSFGDSGLTFTSLWDPAGRLASQTIAGPVAGTVQRRTYRYRADSHLVGVEDQLNGTQLYDLDRAGRVTAVRAENWSETYAYDEAGNQTSADWPARHAGSDARGERSYSGTKLLTAGSVRYEYDDAGRAVLRQKSRLSKKPDTWRYVWDGEDHLTSVTTPDGVRWRYLYDPLGRRIAKQRLGEDGQRVLEQVDFTWDGPTLIEQTTTAPNLPDPVTLTWDHDGLRPLTQTERITDETTQAEIDSRFFAIATDLVGAPTELLDESGGIAWRTRSTLWGTTTWNADATAYTPLRFPGQYADPETGLHYNFHRHYDPTTARYLSQDPLGLDPSPNPVTYVHNPHFETDCLGLAPDDCPSRSSGSSGGRSAQLRGERYEHHLHDKLGGGGSFSEMGREFDGAFVDEVTGRGTWYEAKSGGFWDRLEGNQKAQGKFFSTEGQKQQIAASKGVEYIVISERRIPDRVTQWLDKKGIPWRIEPMD</sequence>
<evidence type="ECO:0000256" key="2">
    <source>
        <dbReference type="SAM" id="MobiDB-lite"/>
    </source>
</evidence>
<dbReference type="InterPro" id="IPR031325">
    <property type="entry name" value="RHS_repeat"/>
</dbReference>
<evidence type="ECO:0000256" key="1">
    <source>
        <dbReference type="ARBA" id="ARBA00022737"/>
    </source>
</evidence>
<dbReference type="NCBIfam" id="TIGR01643">
    <property type="entry name" value="YD_repeat_2x"/>
    <property type="match status" value="13"/>
</dbReference>
<dbReference type="NCBIfam" id="TIGR03696">
    <property type="entry name" value="Rhs_assc_core"/>
    <property type="match status" value="1"/>
</dbReference>
<feature type="domain" description="DUF6531" evidence="3">
    <location>
        <begin position="403"/>
        <end position="473"/>
    </location>
</feature>
<keyword evidence="7" id="KW-1185">Reference proteome</keyword>
<evidence type="ECO:0000313" key="6">
    <source>
        <dbReference type="EMBL" id="GGO43912.1"/>
    </source>
</evidence>
<dbReference type="Gene3D" id="2.180.10.10">
    <property type="entry name" value="RHS repeat-associated core"/>
    <property type="match status" value="4"/>
</dbReference>
<evidence type="ECO:0000313" key="7">
    <source>
        <dbReference type="Proteomes" id="UP000631535"/>
    </source>
</evidence>
<dbReference type="Pfam" id="PF20148">
    <property type="entry name" value="DUF6531"/>
    <property type="match status" value="1"/>
</dbReference>
<dbReference type="InterPro" id="IPR022385">
    <property type="entry name" value="Rhs_assc_core"/>
</dbReference>
<dbReference type="InterPro" id="IPR045351">
    <property type="entry name" value="DUF6531"/>
</dbReference>
<dbReference type="EMBL" id="BMMP01000002">
    <property type="protein sequence ID" value="GGO43912.1"/>
    <property type="molecule type" value="Genomic_DNA"/>
</dbReference>
<dbReference type="InterPro" id="IPR049082">
    <property type="entry name" value="T7SS_signal"/>
</dbReference>
<dbReference type="PANTHER" id="PTHR32305">
    <property type="match status" value="1"/>
</dbReference>
<evidence type="ECO:0008006" key="8">
    <source>
        <dbReference type="Google" id="ProtNLM"/>
    </source>
</evidence>
<dbReference type="Pfam" id="PF25023">
    <property type="entry name" value="TEN_YD-shell"/>
    <property type="match status" value="1"/>
</dbReference>
<accession>A0ABQ2LWC3</accession>
<gene>
    <name evidence="6" type="ORF">GCM10012287_08220</name>
</gene>
<dbReference type="Pfam" id="PF05593">
    <property type="entry name" value="RHS_repeat"/>
    <property type="match status" value="7"/>
</dbReference>
<feature type="region of interest" description="Disordered" evidence="2">
    <location>
        <begin position="697"/>
        <end position="718"/>
    </location>
</feature>
<feature type="region of interest" description="Disordered" evidence="2">
    <location>
        <begin position="188"/>
        <end position="213"/>
    </location>
</feature>
<dbReference type="InterPro" id="IPR056823">
    <property type="entry name" value="TEN-like_YD-shell"/>
</dbReference>
<dbReference type="Proteomes" id="UP000631535">
    <property type="component" value="Unassembled WGS sequence"/>
</dbReference>
<dbReference type="PANTHER" id="PTHR32305:SF15">
    <property type="entry name" value="PROTEIN RHSA-RELATED"/>
    <property type="match status" value="1"/>
</dbReference>
<dbReference type="RefSeq" id="WP_229711589.1">
    <property type="nucleotide sequence ID" value="NZ_BMMP01000002.1"/>
</dbReference>
<feature type="domain" description="Putative T7SS secretion signal" evidence="4">
    <location>
        <begin position="13"/>
        <end position="250"/>
    </location>
</feature>
<evidence type="ECO:0000259" key="3">
    <source>
        <dbReference type="Pfam" id="PF20148"/>
    </source>
</evidence>